<feature type="compositionally biased region" description="Basic and acidic residues" evidence="1">
    <location>
        <begin position="9"/>
        <end position="21"/>
    </location>
</feature>
<reference evidence="2 3" key="1">
    <citation type="submission" date="2019-02" db="EMBL/GenBank/DDBJ databases">
        <title>Genome sequencing of the rare red list fungi Bondarzewia mesenterica.</title>
        <authorList>
            <person name="Buettner E."/>
            <person name="Kellner H."/>
        </authorList>
    </citation>
    <scope>NUCLEOTIDE SEQUENCE [LARGE SCALE GENOMIC DNA]</scope>
    <source>
        <strain evidence="2 3">DSM 108281</strain>
    </source>
</reference>
<feature type="region of interest" description="Disordered" evidence="1">
    <location>
        <begin position="165"/>
        <end position="190"/>
    </location>
</feature>
<gene>
    <name evidence="2" type="ORF">EW146_g4800</name>
</gene>
<evidence type="ECO:0000313" key="3">
    <source>
        <dbReference type="Proteomes" id="UP000310158"/>
    </source>
</evidence>
<name>A0A4S4LV94_9AGAM</name>
<comment type="caution">
    <text evidence="2">The sequence shown here is derived from an EMBL/GenBank/DDBJ whole genome shotgun (WGS) entry which is preliminary data.</text>
</comment>
<protein>
    <submittedName>
        <fullName evidence="2">Uncharacterized protein</fullName>
    </submittedName>
</protein>
<accession>A0A4S4LV94</accession>
<sequence length="190" mass="20318">MSWITNLDGKPDTNYKDDSPKVTDPSIPNCMVFTKWLQGIPGSAAHARVESALPDSSFVLVKSETAESLVLMEGGGDTRQRSEMDIDADADSVEAIMAGVNSKGVSLSLLFWLRQGIVEVREGAAGLMRRKLGRGGFPCYGGLAGSVASHDTVQDGLEEAKRAVKEHDKKLARGEEVGLEEHSSSARLAS</sequence>
<organism evidence="2 3">
    <name type="scientific">Bondarzewia mesenterica</name>
    <dbReference type="NCBI Taxonomy" id="1095465"/>
    <lineage>
        <taxon>Eukaryota</taxon>
        <taxon>Fungi</taxon>
        <taxon>Dikarya</taxon>
        <taxon>Basidiomycota</taxon>
        <taxon>Agaricomycotina</taxon>
        <taxon>Agaricomycetes</taxon>
        <taxon>Russulales</taxon>
        <taxon>Bondarzewiaceae</taxon>
        <taxon>Bondarzewia</taxon>
    </lineage>
</organism>
<dbReference type="Proteomes" id="UP000310158">
    <property type="component" value="Unassembled WGS sequence"/>
</dbReference>
<evidence type="ECO:0000256" key="1">
    <source>
        <dbReference type="SAM" id="MobiDB-lite"/>
    </source>
</evidence>
<proteinExistence type="predicted"/>
<evidence type="ECO:0000313" key="2">
    <source>
        <dbReference type="EMBL" id="THH15718.1"/>
    </source>
</evidence>
<dbReference type="EMBL" id="SGPL01000195">
    <property type="protein sequence ID" value="THH15718.1"/>
    <property type="molecule type" value="Genomic_DNA"/>
</dbReference>
<feature type="compositionally biased region" description="Basic and acidic residues" evidence="1">
    <location>
        <begin position="165"/>
        <end position="184"/>
    </location>
</feature>
<dbReference type="OrthoDB" id="2592092at2759"/>
<keyword evidence="3" id="KW-1185">Reference proteome</keyword>
<dbReference type="AlphaFoldDB" id="A0A4S4LV94"/>
<feature type="region of interest" description="Disordered" evidence="1">
    <location>
        <begin position="1"/>
        <end position="21"/>
    </location>
</feature>